<dbReference type="Pfam" id="PF08874">
    <property type="entry name" value="DUF1835"/>
    <property type="match status" value="1"/>
</dbReference>
<dbReference type="InterPro" id="IPR014973">
    <property type="entry name" value="DUF1835"/>
</dbReference>
<evidence type="ECO:0000259" key="1">
    <source>
        <dbReference type="Pfam" id="PF08874"/>
    </source>
</evidence>
<feature type="domain" description="DUF1835" evidence="1">
    <location>
        <begin position="186"/>
        <end position="293"/>
    </location>
</feature>
<proteinExistence type="predicted"/>
<evidence type="ECO:0000313" key="2">
    <source>
        <dbReference type="EMBL" id="VAX04216.1"/>
    </source>
</evidence>
<accession>A0A3B1AEE8</accession>
<name>A0A3B1AEE8_9ZZZZ</name>
<gene>
    <name evidence="2" type="ORF">MNBD_GAMMA19-1839</name>
</gene>
<dbReference type="AlphaFoldDB" id="A0A3B1AEE8"/>
<sequence length="514" mass="58680">MSKKHMAPSDGKPPVISIPAHSAKERYRQNLLLAEQLLSAYQQGDAEAVERFKENHPEGKQAGFAPTLQDARLLITGSGVRVRRLSLEKLKKEAKTLLKALKENQPEAVKRLLQHHPKGVSHGLNPVKLADAQCIIARENGLTSWAKLKQHFVLMQQAHEHIQHPHLTLDHTLKTLHIRCGTDIQVAIQDAGFIGDFMEVNNPFPQGRVPPFDSAEYFAKIRGDFIIQNYAADVPAEYADRIQYTSDEIYDIEQRLRALPQNYERIVLWFEHDPFDQLCFAYLLAHLVDCNLEQCKIELVQVDRFPGIKKFIGIGYLSQSPENLITLWQQRTNVSSEMMAFGARCWQAFTTDDPTELWMLSQGTSPLPLMQQAMLRMLKELPWTMNGLSLTEQLALEIIARDGPLDMARAFHFLNTESESMSFLGDIMFLSAMRPLWQSEVAALEVVSLNINAPPMLRQTVQITDTGRGLMMGQYNWLAICNPEHERWVGNIRISHGRKNWHWNPDKSKPEFGY</sequence>
<protein>
    <recommendedName>
        <fullName evidence="1">DUF1835 domain-containing protein</fullName>
    </recommendedName>
</protein>
<organism evidence="2">
    <name type="scientific">hydrothermal vent metagenome</name>
    <dbReference type="NCBI Taxonomy" id="652676"/>
    <lineage>
        <taxon>unclassified sequences</taxon>
        <taxon>metagenomes</taxon>
        <taxon>ecological metagenomes</taxon>
    </lineage>
</organism>
<reference evidence="2" key="1">
    <citation type="submission" date="2018-06" db="EMBL/GenBank/DDBJ databases">
        <authorList>
            <person name="Zhirakovskaya E."/>
        </authorList>
    </citation>
    <scope>NUCLEOTIDE SEQUENCE</scope>
</reference>
<dbReference type="EMBL" id="UOFV01000455">
    <property type="protein sequence ID" value="VAX04216.1"/>
    <property type="molecule type" value="Genomic_DNA"/>
</dbReference>